<dbReference type="AlphaFoldDB" id="A0A2P2PP62"/>
<feature type="compositionally biased region" description="Basic and acidic residues" evidence="1">
    <location>
        <begin position="1"/>
        <end position="11"/>
    </location>
</feature>
<evidence type="ECO:0000256" key="1">
    <source>
        <dbReference type="SAM" id="MobiDB-lite"/>
    </source>
</evidence>
<name>A0A2P2PP62_RHIMU</name>
<feature type="region of interest" description="Disordered" evidence="1">
    <location>
        <begin position="1"/>
        <end position="20"/>
    </location>
</feature>
<protein>
    <submittedName>
        <fullName evidence="2">Uncharacterized protein</fullName>
    </submittedName>
</protein>
<evidence type="ECO:0000313" key="2">
    <source>
        <dbReference type="EMBL" id="MBX56546.1"/>
    </source>
</evidence>
<proteinExistence type="predicted"/>
<reference evidence="2" key="1">
    <citation type="submission" date="2018-02" db="EMBL/GenBank/DDBJ databases">
        <title>Rhizophora mucronata_Transcriptome.</title>
        <authorList>
            <person name="Meera S.P."/>
            <person name="Sreeshan A."/>
            <person name="Augustine A."/>
        </authorList>
    </citation>
    <scope>NUCLEOTIDE SEQUENCE</scope>
    <source>
        <tissue evidence="2">Leaf</tissue>
    </source>
</reference>
<accession>A0A2P2PP62</accession>
<sequence length="20" mass="2404">MFDQEKSKYNNESKIVNVTE</sequence>
<dbReference type="EMBL" id="GGEC01076062">
    <property type="protein sequence ID" value="MBX56546.1"/>
    <property type="molecule type" value="Transcribed_RNA"/>
</dbReference>
<organism evidence="2">
    <name type="scientific">Rhizophora mucronata</name>
    <name type="common">Asiatic mangrove</name>
    <dbReference type="NCBI Taxonomy" id="61149"/>
    <lineage>
        <taxon>Eukaryota</taxon>
        <taxon>Viridiplantae</taxon>
        <taxon>Streptophyta</taxon>
        <taxon>Embryophyta</taxon>
        <taxon>Tracheophyta</taxon>
        <taxon>Spermatophyta</taxon>
        <taxon>Magnoliopsida</taxon>
        <taxon>eudicotyledons</taxon>
        <taxon>Gunneridae</taxon>
        <taxon>Pentapetalae</taxon>
        <taxon>rosids</taxon>
        <taxon>fabids</taxon>
        <taxon>Malpighiales</taxon>
        <taxon>Rhizophoraceae</taxon>
        <taxon>Rhizophora</taxon>
    </lineage>
</organism>